<name>A0A2S6MXK0_RHOGL</name>
<sequence>MANHPIPLETVSVTVPEHALEAFEAALSNACQTVGFFLDEATGTWRVEGVKPVGVHESELAASLTLAATVTGIAPELRREATEADGWLVRTYEAFPEQLIGRRFAVRGTHEADPAAPNRITLTLDAGLAFGSGEHGSTRGCLVALETVARRRPRRILDLGTGSGILAMAAARLLNRTVLATDIDPWSVRVAGDNARMNGVGHRVRPVLADGWQDPVVRRGGPYDLVFANILARPLCLMAKDLARHLAPGGTAILAGLLASQARWVLSAHRRQGLRLERMLPQGNWTTLVVQKGVVQKGVVQKGA</sequence>
<dbReference type="EMBL" id="NHRY01000263">
    <property type="protein sequence ID" value="PPQ27093.1"/>
    <property type="molecule type" value="Genomic_DNA"/>
</dbReference>
<dbReference type="AlphaFoldDB" id="A0A2S6MXK0"/>
<gene>
    <name evidence="6" type="primary">prmA</name>
    <name evidence="7" type="ORF">CCS01_28580</name>
</gene>
<dbReference type="OrthoDB" id="9785995at2"/>
<dbReference type="RefSeq" id="WP_104522232.1">
    <property type="nucleotide sequence ID" value="NZ_NHRY01000263.1"/>
</dbReference>
<keyword evidence="4 6" id="KW-0808">Transferase</keyword>
<proteinExistence type="inferred from homology"/>
<evidence type="ECO:0000256" key="3">
    <source>
        <dbReference type="ARBA" id="ARBA00022603"/>
    </source>
</evidence>
<dbReference type="EC" id="2.1.1.-" evidence="6"/>
<dbReference type="GO" id="GO:0032259">
    <property type="term" value="P:methylation"/>
    <property type="evidence" value="ECO:0007669"/>
    <property type="project" value="UniProtKB-KW"/>
</dbReference>
<keyword evidence="7" id="KW-0689">Ribosomal protein</keyword>
<comment type="caution">
    <text evidence="7">The sequence shown here is derived from an EMBL/GenBank/DDBJ whole genome shotgun (WGS) entry which is preliminary data.</text>
</comment>
<evidence type="ECO:0000313" key="7">
    <source>
        <dbReference type="EMBL" id="PPQ27093.1"/>
    </source>
</evidence>
<dbReference type="InterPro" id="IPR029063">
    <property type="entry name" value="SAM-dependent_MTases_sf"/>
</dbReference>
<dbReference type="GO" id="GO:0016279">
    <property type="term" value="F:protein-lysine N-methyltransferase activity"/>
    <property type="evidence" value="ECO:0007669"/>
    <property type="project" value="RHEA"/>
</dbReference>
<dbReference type="Gene3D" id="3.40.50.150">
    <property type="entry name" value="Vaccinia Virus protein VP39"/>
    <property type="match status" value="1"/>
</dbReference>
<feature type="binding site" evidence="6">
    <location>
        <position position="160"/>
    </location>
    <ligand>
        <name>S-adenosyl-L-methionine</name>
        <dbReference type="ChEBI" id="CHEBI:59789"/>
    </ligand>
</feature>
<evidence type="ECO:0000256" key="4">
    <source>
        <dbReference type="ARBA" id="ARBA00022679"/>
    </source>
</evidence>
<keyword evidence="8" id="KW-1185">Reference proteome</keyword>
<dbReference type="InterPro" id="IPR004498">
    <property type="entry name" value="Ribosomal_PrmA_MeTrfase"/>
</dbReference>
<comment type="subcellular location">
    <subcellularLocation>
        <location evidence="6">Cytoplasm</location>
    </subcellularLocation>
</comment>
<keyword evidence="5 6" id="KW-0949">S-adenosyl-L-methionine</keyword>
<organism evidence="7 8">
    <name type="scientific">Rhodopila globiformis</name>
    <name type="common">Rhodopseudomonas globiformis</name>
    <dbReference type="NCBI Taxonomy" id="1071"/>
    <lineage>
        <taxon>Bacteria</taxon>
        <taxon>Pseudomonadati</taxon>
        <taxon>Pseudomonadota</taxon>
        <taxon>Alphaproteobacteria</taxon>
        <taxon>Acetobacterales</taxon>
        <taxon>Acetobacteraceae</taxon>
        <taxon>Rhodopila</taxon>
    </lineage>
</organism>
<dbReference type="InterPro" id="IPR050078">
    <property type="entry name" value="Ribosomal_L11_MeTrfase_PrmA"/>
</dbReference>
<keyword evidence="7" id="KW-0687">Ribonucleoprotein</keyword>
<dbReference type="HAMAP" id="MF_00735">
    <property type="entry name" value="Methyltr_PrmA"/>
    <property type="match status" value="1"/>
</dbReference>
<feature type="binding site" evidence="6">
    <location>
        <position position="182"/>
    </location>
    <ligand>
        <name>S-adenosyl-L-methionine</name>
        <dbReference type="ChEBI" id="CHEBI:59789"/>
    </ligand>
</feature>
<evidence type="ECO:0000256" key="1">
    <source>
        <dbReference type="ARBA" id="ARBA00009741"/>
    </source>
</evidence>
<dbReference type="PANTHER" id="PTHR43648">
    <property type="entry name" value="ELECTRON TRANSFER FLAVOPROTEIN BETA SUBUNIT LYSINE METHYLTRANSFERASE"/>
    <property type="match status" value="1"/>
</dbReference>
<keyword evidence="3 6" id="KW-0489">Methyltransferase</keyword>
<evidence type="ECO:0000256" key="5">
    <source>
        <dbReference type="ARBA" id="ARBA00022691"/>
    </source>
</evidence>
<evidence type="ECO:0000256" key="2">
    <source>
        <dbReference type="ARBA" id="ARBA00022490"/>
    </source>
</evidence>
<dbReference type="PANTHER" id="PTHR43648:SF1">
    <property type="entry name" value="ELECTRON TRANSFER FLAVOPROTEIN BETA SUBUNIT LYSINE METHYLTRANSFERASE"/>
    <property type="match status" value="1"/>
</dbReference>
<feature type="binding site" evidence="6">
    <location>
        <position position="138"/>
    </location>
    <ligand>
        <name>S-adenosyl-L-methionine</name>
        <dbReference type="ChEBI" id="CHEBI:59789"/>
    </ligand>
</feature>
<evidence type="ECO:0000256" key="6">
    <source>
        <dbReference type="HAMAP-Rule" id="MF_00735"/>
    </source>
</evidence>
<feature type="binding site" evidence="6">
    <location>
        <position position="229"/>
    </location>
    <ligand>
        <name>S-adenosyl-L-methionine</name>
        <dbReference type="ChEBI" id="CHEBI:59789"/>
    </ligand>
</feature>
<dbReference type="GO" id="GO:0005840">
    <property type="term" value="C:ribosome"/>
    <property type="evidence" value="ECO:0007669"/>
    <property type="project" value="UniProtKB-KW"/>
</dbReference>
<dbReference type="Pfam" id="PF06325">
    <property type="entry name" value="PrmA"/>
    <property type="match status" value="1"/>
</dbReference>
<comment type="similarity">
    <text evidence="1 6">Belongs to the methyltransferase superfamily. PrmA family.</text>
</comment>
<dbReference type="CDD" id="cd02440">
    <property type="entry name" value="AdoMet_MTases"/>
    <property type="match status" value="1"/>
</dbReference>
<accession>A0A2S6MXK0</accession>
<comment type="function">
    <text evidence="6">Methylates ribosomal protein L11.</text>
</comment>
<keyword evidence="2 6" id="KW-0963">Cytoplasm</keyword>
<comment type="catalytic activity">
    <reaction evidence="6">
        <text>L-lysyl-[protein] + 3 S-adenosyl-L-methionine = N(6),N(6),N(6)-trimethyl-L-lysyl-[protein] + 3 S-adenosyl-L-homocysteine + 3 H(+)</text>
        <dbReference type="Rhea" id="RHEA:54192"/>
        <dbReference type="Rhea" id="RHEA-COMP:9752"/>
        <dbReference type="Rhea" id="RHEA-COMP:13826"/>
        <dbReference type="ChEBI" id="CHEBI:15378"/>
        <dbReference type="ChEBI" id="CHEBI:29969"/>
        <dbReference type="ChEBI" id="CHEBI:57856"/>
        <dbReference type="ChEBI" id="CHEBI:59789"/>
        <dbReference type="ChEBI" id="CHEBI:61961"/>
    </reaction>
</comment>
<dbReference type="GO" id="GO:0005737">
    <property type="term" value="C:cytoplasm"/>
    <property type="evidence" value="ECO:0007669"/>
    <property type="project" value="UniProtKB-SubCell"/>
</dbReference>
<dbReference type="Proteomes" id="UP000239724">
    <property type="component" value="Unassembled WGS sequence"/>
</dbReference>
<dbReference type="SUPFAM" id="SSF53335">
    <property type="entry name" value="S-adenosyl-L-methionine-dependent methyltransferases"/>
    <property type="match status" value="1"/>
</dbReference>
<evidence type="ECO:0000313" key="8">
    <source>
        <dbReference type="Proteomes" id="UP000239724"/>
    </source>
</evidence>
<reference evidence="7 8" key="1">
    <citation type="journal article" date="2018" name="Arch. Microbiol.">
        <title>New insights into the metabolic potential of the phototrophic purple bacterium Rhodopila globiformis DSM 161(T) from its draft genome sequence and evidence for a vanadium-dependent nitrogenase.</title>
        <authorList>
            <person name="Imhoff J.F."/>
            <person name="Rahn T."/>
            <person name="Kunzel S."/>
            <person name="Neulinger S.C."/>
        </authorList>
    </citation>
    <scope>NUCLEOTIDE SEQUENCE [LARGE SCALE GENOMIC DNA]</scope>
    <source>
        <strain evidence="7 8">DSM 161</strain>
    </source>
</reference>
<protein>
    <recommendedName>
        <fullName evidence="6">Ribosomal protein L11 methyltransferase</fullName>
        <shortName evidence="6">L11 Mtase</shortName>
        <ecNumber evidence="6">2.1.1.-</ecNumber>
    </recommendedName>
</protein>